<evidence type="ECO:0000256" key="1">
    <source>
        <dbReference type="SAM" id="MobiDB-lite"/>
    </source>
</evidence>
<dbReference type="Proteomes" id="UP000824469">
    <property type="component" value="Unassembled WGS sequence"/>
</dbReference>
<evidence type="ECO:0000313" key="2">
    <source>
        <dbReference type="EMBL" id="KAH9301411.1"/>
    </source>
</evidence>
<comment type="caution">
    <text evidence="2">The sequence shown here is derived from an EMBL/GenBank/DDBJ whole genome shotgun (WGS) entry which is preliminary data.</text>
</comment>
<feature type="region of interest" description="Disordered" evidence="1">
    <location>
        <begin position="25"/>
        <end position="65"/>
    </location>
</feature>
<dbReference type="EMBL" id="JAHRHJ020000009">
    <property type="protein sequence ID" value="KAH9301411.1"/>
    <property type="molecule type" value="Genomic_DNA"/>
</dbReference>
<gene>
    <name evidence="2" type="ORF">KI387_012994</name>
</gene>
<accession>A0AA38CKK8</accession>
<dbReference type="AlphaFoldDB" id="A0AA38CKK8"/>
<reference evidence="2 3" key="1">
    <citation type="journal article" date="2021" name="Nat. Plants">
        <title>The Taxus genome provides insights into paclitaxel biosynthesis.</title>
        <authorList>
            <person name="Xiong X."/>
            <person name="Gou J."/>
            <person name="Liao Q."/>
            <person name="Li Y."/>
            <person name="Zhou Q."/>
            <person name="Bi G."/>
            <person name="Li C."/>
            <person name="Du R."/>
            <person name="Wang X."/>
            <person name="Sun T."/>
            <person name="Guo L."/>
            <person name="Liang H."/>
            <person name="Lu P."/>
            <person name="Wu Y."/>
            <person name="Zhang Z."/>
            <person name="Ro D.K."/>
            <person name="Shang Y."/>
            <person name="Huang S."/>
            <person name="Yan J."/>
        </authorList>
    </citation>
    <scope>NUCLEOTIDE SEQUENCE [LARGE SCALE GENOMIC DNA]</scope>
    <source>
        <strain evidence="2">Ta-2019</strain>
    </source>
</reference>
<evidence type="ECO:0000313" key="3">
    <source>
        <dbReference type="Proteomes" id="UP000824469"/>
    </source>
</evidence>
<feature type="non-terminal residue" evidence="2">
    <location>
        <position position="65"/>
    </location>
</feature>
<feature type="region of interest" description="Disordered" evidence="1">
    <location>
        <begin position="1"/>
        <end position="20"/>
    </location>
</feature>
<name>A0AA38CKK8_TAXCH</name>
<organism evidence="2 3">
    <name type="scientific">Taxus chinensis</name>
    <name type="common">Chinese yew</name>
    <name type="synonym">Taxus wallichiana var. chinensis</name>
    <dbReference type="NCBI Taxonomy" id="29808"/>
    <lineage>
        <taxon>Eukaryota</taxon>
        <taxon>Viridiplantae</taxon>
        <taxon>Streptophyta</taxon>
        <taxon>Embryophyta</taxon>
        <taxon>Tracheophyta</taxon>
        <taxon>Spermatophyta</taxon>
        <taxon>Pinopsida</taxon>
        <taxon>Pinidae</taxon>
        <taxon>Conifers II</taxon>
        <taxon>Cupressales</taxon>
        <taxon>Taxaceae</taxon>
        <taxon>Taxus</taxon>
    </lineage>
</organism>
<keyword evidence="3" id="KW-1185">Reference proteome</keyword>
<protein>
    <submittedName>
        <fullName evidence="2">Uncharacterized protein</fullName>
    </submittedName>
</protein>
<proteinExistence type="predicted"/>
<sequence length="65" mass="7071">MEIGECSKNADGRQASDSKVITPLVLKEDSKQESCASASQAGCGKRNQQRGNEIPPQVSYHNQKH</sequence>